<gene>
    <name evidence="3" type="ORF">IL45_07865</name>
    <name evidence="4" type="ORF">LY02_00097</name>
</gene>
<reference evidence="4 6" key="2">
    <citation type="submission" date="2018-03" db="EMBL/GenBank/DDBJ databases">
        <title>Genomic Encyclopedia of Archaeal and Bacterial Type Strains, Phase II (KMG-II): from individual species to whole genera.</title>
        <authorList>
            <person name="Goeker M."/>
        </authorList>
    </citation>
    <scope>NUCLEOTIDE SEQUENCE [LARGE SCALE GENOMIC DNA]</scope>
    <source>
        <strain evidence="4 6">DSM 22727</strain>
    </source>
</reference>
<evidence type="ECO:0000313" key="6">
    <source>
        <dbReference type="Proteomes" id="UP000239997"/>
    </source>
</evidence>
<reference evidence="3 5" key="1">
    <citation type="submission" date="2014-07" db="EMBL/GenBank/DDBJ databases">
        <title>Draft genome sequence of Nonlabens ulvanivorans, an ulvan degrading bacterium.</title>
        <authorList>
            <person name="Kopel M."/>
            <person name="Helbert W."/>
            <person name="Henrissat B."/>
            <person name="Doniger T."/>
            <person name="Banin E."/>
        </authorList>
    </citation>
    <scope>NUCLEOTIDE SEQUENCE [LARGE SCALE GENOMIC DNA]</scope>
    <source>
        <strain evidence="3 5">PLR</strain>
    </source>
</reference>
<dbReference type="SUPFAM" id="SSF48452">
    <property type="entry name" value="TPR-like"/>
    <property type="match status" value="1"/>
</dbReference>
<protein>
    <submittedName>
        <fullName evidence="4">Tetratricopeptide repeat protein</fullName>
    </submittedName>
</protein>
<proteinExistence type="predicted"/>
<feature type="repeat" description="TPR" evidence="1">
    <location>
        <begin position="52"/>
        <end position="85"/>
    </location>
</feature>
<dbReference type="EMBL" id="JPJI01000032">
    <property type="protein sequence ID" value="KEZ92060.1"/>
    <property type="molecule type" value="Genomic_DNA"/>
</dbReference>
<dbReference type="EMBL" id="PVNA01000001">
    <property type="protein sequence ID" value="PRX14888.1"/>
    <property type="molecule type" value="Genomic_DNA"/>
</dbReference>
<keyword evidence="6" id="KW-1185">Reference proteome</keyword>
<dbReference type="InterPro" id="IPR011990">
    <property type="entry name" value="TPR-like_helical_dom_sf"/>
</dbReference>
<keyword evidence="2" id="KW-0732">Signal</keyword>
<feature type="chain" id="PRO_5001777359" evidence="2">
    <location>
        <begin position="24"/>
        <end position="252"/>
    </location>
</feature>
<dbReference type="PROSITE" id="PS50005">
    <property type="entry name" value="TPR"/>
    <property type="match status" value="1"/>
</dbReference>
<dbReference type="AlphaFoldDB" id="A0A084JSX6"/>
<dbReference type="InterPro" id="IPR019734">
    <property type="entry name" value="TPR_rpt"/>
</dbReference>
<evidence type="ECO:0000313" key="5">
    <source>
        <dbReference type="Proteomes" id="UP000028531"/>
    </source>
</evidence>
<evidence type="ECO:0000313" key="4">
    <source>
        <dbReference type="EMBL" id="PRX14888.1"/>
    </source>
</evidence>
<dbReference type="PANTHER" id="PTHR12558">
    <property type="entry name" value="CELL DIVISION CYCLE 16,23,27"/>
    <property type="match status" value="1"/>
</dbReference>
<dbReference type="OrthoDB" id="1416278at2"/>
<organism evidence="3 5">
    <name type="scientific">Nonlabens ulvanivorans</name>
    <name type="common">Persicivirga ulvanivorans</name>
    <dbReference type="NCBI Taxonomy" id="906888"/>
    <lineage>
        <taxon>Bacteria</taxon>
        <taxon>Pseudomonadati</taxon>
        <taxon>Bacteroidota</taxon>
        <taxon>Flavobacteriia</taxon>
        <taxon>Flavobacteriales</taxon>
        <taxon>Flavobacteriaceae</taxon>
        <taxon>Nonlabens</taxon>
    </lineage>
</organism>
<accession>A0A084JSX6</accession>
<evidence type="ECO:0000256" key="1">
    <source>
        <dbReference type="PROSITE-ProRule" id="PRU00339"/>
    </source>
</evidence>
<dbReference type="Pfam" id="PF13432">
    <property type="entry name" value="TPR_16"/>
    <property type="match status" value="1"/>
</dbReference>
<dbReference type="Proteomes" id="UP000239997">
    <property type="component" value="Unassembled WGS sequence"/>
</dbReference>
<dbReference type="PANTHER" id="PTHR12558:SF13">
    <property type="entry name" value="CELL DIVISION CYCLE PROTEIN 27 HOMOLOG"/>
    <property type="match status" value="1"/>
</dbReference>
<dbReference type="Proteomes" id="UP000028531">
    <property type="component" value="Unassembled WGS sequence"/>
</dbReference>
<comment type="caution">
    <text evidence="3">The sequence shown here is derived from an EMBL/GenBank/DDBJ whole genome shotgun (WGS) entry which is preliminary data.</text>
</comment>
<sequence length="252" mass="28865">MKKMFFIILLLCSAMGWSQDAFAKAESLFNSEQYEAAKPIYKSLLQDNKKDPIILRRLGDIESHAQRYKKAFPYYKRLLDLDDSNPDYHFLYGGTLGLHAKESSKLEALGYLDDIKFHLKKAASLDPNHVEARWALVQLYCELPGIVGGSLRTSRKYADELLKISPVDGHLAQGYIEEYDKEYRAAEKCYKKAIEIGGSLTTYKKLASLYEQKTKEYLKALITLQDAYAVHKEPSLLEEISRLKRDHDLVGD</sequence>
<evidence type="ECO:0000313" key="3">
    <source>
        <dbReference type="EMBL" id="KEZ92060.1"/>
    </source>
</evidence>
<dbReference type="SMART" id="SM00028">
    <property type="entry name" value="TPR"/>
    <property type="match status" value="2"/>
</dbReference>
<feature type="signal peptide" evidence="2">
    <location>
        <begin position="1"/>
        <end position="23"/>
    </location>
</feature>
<dbReference type="RefSeq" id="WP_036582412.1">
    <property type="nucleotide sequence ID" value="NZ_JPJI01000032.1"/>
</dbReference>
<evidence type="ECO:0000256" key="2">
    <source>
        <dbReference type="SAM" id="SignalP"/>
    </source>
</evidence>
<keyword evidence="1" id="KW-0802">TPR repeat</keyword>
<name>A0A084JSX6_NONUL</name>
<dbReference type="Gene3D" id="1.25.40.10">
    <property type="entry name" value="Tetratricopeptide repeat domain"/>
    <property type="match status" value="1"/>
</dbReference>